<dbReference type="OMA" id="PDWLFPA"/>
<dbReference type="InterPro" id="IPR006594">
    <property type="entry name" value="LisH"/>
</dbReference>
<dbReference type="SMART" id="SM00667">
    <property type="entry name" value="LisH"/>
    <property type="match status" value="1"/>
</dbReference>
<dbReference type="PANTHER" id="PTHR23216:SF1">
    <property type="entry name" value="NUCLEOLAR AND COILED-BODY PHOSPHOPROTEIN 1"/>
    <property type="match status" value="1"/>
</dbReference>
<feature type="compositionally biased region" description="Acidic residues" evidence="1">
    <location>
        <begin position="263"/>
        <end position="273"/>
    </location>
</feature>
<feature type="compositionally biased region" description="Basic and acidic residues" evidence="1">
    <location>
        <begin position="153"/>
        <end position="178"/>
    </location>
</feature>
<keyword evidence="4" id="KW-1185">Reference proteome</keyword>
<feature type="compositionally biased region" description="Basic and acidic residues" evidence="1">
    <location>
        <begin position="79"/>
        <end position="88"/>
    </location>
</feature>
<feature type="compositionally biased region" description="Basic and acidic residues" evidence="1">
    <location>
        <begin position="441"/>
        <end position="453"/>
    </location>
</feature>
<dbReference type="PANTHER" id="PTHR23216">
    <property type="entry name" value="NUCLEOLAR AND COILED-BODY PHOSPHOPROTEIN 1"/>
    <property type="match status" value="1"/>
</dbReference>
<dbReference type="Pfam" id="PF05022">
    <property type="entry name" value="SRP40_C"/>
    <property type="match status" value="1"/>
</dbReference>
<evidence type="ECO:0000313" key="3">
    <source>
        <dbReference type="EMBL" id="OLL22442.1"/>
    </source>
</evidence>
<dbReference type="AlphaFoldDB" id="A0A1U7LIR7"/>
<dbReference type="OrthoDB" id="5599646at2759"/>
<accession>A0A1U7LIR7</accession>
<proteinExistence type="predicted"/>
<feature type="compositionally biased region" description="Low complexity" evidence="1">
    <location>
        <begin position="132"/>
        <end position="151"/>
    </location>
</feature>
<feature type="region of interest" description="Disordered" evidence="1">
    <location>
        <begin position="56"/>
        <end position="378"/>
    </location>
</feature>
<dbReference type="GO" id="GO:0005730">
    <property type="term" value="C:nucleolus"/>
    <property type="evidence" value="ECO:0007669"/>
    <property type="project" value="InterPro"/>
</dbReference>
<sequence length="453" mass="49253">MRSVPDDLLPLIWHFLDSNDYKKAAKAFAKQVGRDLQSDIALESSLVDIYNRYLESKNNDESAGSSKESSSSDESTSESEEKAKEQTATEKNLLKHSKQIPKDKQSFEHGNTLPAGKDLNGSSGLNTIKPRSVSSAEPSSSESQLTSSSSESDSEKEAAPAKTEKRVSNRRDGKETSAFDKVSGKKRVRDESSSSSTESTGSDSSNSESESESEEPAPAKTIKSVSKRTDAKKKTTFDKASSKKRVRDESNSSSSESSGSDSSDSESESESEEPAPAKTIKSVSKRTDAKQKTTFDTASGKKRVRDESSSSSSENSDSDSSDSESKSEASEKTHFMSSSSAPNQRATKDPPSKKIKIKKQGSQSTLPSTLPTPIEDGRLNVPFSRVKKDEITFADESLRDNRFKAPEDSYGAKASRDLIVTRGKGFRTEKGKKKKGSYKGGKIDMESRSFKFS</sequence>
<reference evidence="3 4" key="1">
    <citation type="submission" date="2016-04" db="EMBL/GenBank/DDBJ databases">
        <title>Evolutionary innovation and constraint leading to complex multicellularity in the Ascomycota.</title>
        <authorList>
            <person name="Cisse O."/>
            <person name="Nguyen A."/>
            <person name="Hewitt D.A."/>
            <person name="Jedd G."/>
            <person name="Stajich J.E."/>
        </authorList>
    </citation>
    <scope>NUCLEOTIDE SEQUENCE [LARGE SCALE GENOMIC DNA]</scope>
    <source>
        <strain evidence="3 4">DAH-3</strain>
    </source>
</reference>
<evidence type="ECO:0000313" key="4">
    <source>
        <dbReference type="Proteomes" id="UP000186594"/>
    </source>
</evidence>
<feature type="compositionally biased region" description="Basic and acidic residues" evidence="1">
    <location>
        <begin position="323"/>
        <end position="334"/>
    </location>
</feature>
<feature type="region of interest" description="Disordered" evidence="1">
    <location>
        <begin position="423"/>
        <end position="453"/>
    </location>
</feature>
<dbReference type="Proteomes" id="UP000186594">
    <property type="component" value="Unassembled WGS sequence"/>
</dbReference>
<protein>
    <submittedName>
        <fullName evidence="3">LisH domain-containing protein</fullName>
    </submittedName>
</protein>
<dbReference type="EMBL" id="LXFE01003302">
    <property type="protein sequence ID" value="OLL22442.1"/>
    <property type="molecule type" value="Genomic_DNA"/>
</dbReference>
<feature type="compositionally biased region" description="Low complexity" evidence="1">
    <location>
        <begin position="61"/>
        <end position="74"/>
    </location>
</feature>
<gene>
    <name evidence="3" type="ORF">NEOLI_003985</name>
</gene>
<feature type="compositionally biased region" description="Polar residues" evidence="1">
    <location>
        <begin position="335"/>
        <end position="345"/>
    </location>
</feature>
<feature type="compositionally biased region" description="Low complexity" evidence="1">
    <location>
        <begin position="251"/>
        <end position="262"/>
    </location>
</feature>
<organism evidence="3 4">
    <name type="scientific">Neolecta irregularis (strain DAH-3)</name>
    <dbReference type="NCBI Taxonomy" id="1198029"/>
    <lineage>
        <taxon>Eukaryota</taxon>
        <taxon>Fungi</taxon>
        <taxon>Dikarya</taxon>
        <taxon>Ascomycota</taxon>
        <taxon>Taphrinomycotina</taxon>
        <taxon>Neolectales</taxon>
        <taxon>Neolectaceae</taxon>
        <taxon>Neolecta</taxon>
    </lineage>
</organism>
<feature type="compositionally biased region" description="Basic and acidic residues" evidence="1">
    <location>
        <begin position="227"/>
        <end position="250"/>
    </location>
</feature>
<dbReference type="InterPro" id="IPR039191">
    <property type="entry name" value="Nopp140-like"/>
</dbReference>
<dbReference type="GO" id="GO:0005654">
    <property type="term" value="C:nucleoplasm"/>
    <property type="evidence" value="ECO:0007669"/>
    <property type="project" value="TreeGrafter"/>
</dbReference>
<evidence type="ECO:0000256" key="1">
    <source>
        <dbReference type="SAM" id="MobiDB-lite"/>
    </source>
</evidence>
<dbReference type="STRING" id="1198029.A0A1U7LIR7"/>
<evidence type="ECO:0000259" key="2">
    <source>
        <dbReference type="Pfam" id="PF05022"/>
    </source>
</evidence>
<name>A0A1U7LIR7_NEOID</name>
<feature type="compositionally biased region" description="Low complexity" evidence="1">
    <location>
        <begin position="193"/>
        <end position="208"/>
    </location>
</feature>
<dbReference type="PROSITE" id="PS50896">
    <property type="entry name" value="LISH"/>
    <property type="match status" value="1"/>
</dbReference>
<feature type="compositionally biased region" description="Polar residues" evidence="1">
    <location>
        <begin position="360"/>
        <end position="371"/>
    </location>
</feature>
<comment type="caution">
    <text evidence="3">The sequence shown here is derived from an EMBL/GenBank/DDBJ whole genome shotgun (WGS) entry which is preliminary data.</text>
</comment>
<dbReference type="InterPro" id="IPR007718">
    <property type="entry name" value="Srp40_C"/>
</dbReference>
<feature type="domain" description="Srp40 C-terminal" evidence="2">
    <location>
        <begin position="382"/>
        <end position="452"/>
    </location>
</feature>